<reference evidence="5" key="2">
    <citation type="submission" date="2023-04" db="EMBL/GenBank/DDBJ databases">
        <authorList>
            <person name="Bruccoleri R.E."/>
            <person name="Oakeley E.J."/>
            <person name="Faust A.-M."/>
            <person name="Dessus-Babus S."/>
            <person name="Altorfer M."/>
            <person name="Burckhardt D."/>
            <person name="Oertli M."/>
            <person name="Naumann U."/>
            <person name="Petersen F."/>
            <person name="Wong J."/>
        </authorList>
    </citation>
    <scope>NUCLEOTIDE SEQUENCE</scope>
    <source>
        <strain evidence="5">GSM-AAB239-AS_SAM_17_03QT</strain>
        <tissue evidence="5">Leaf</tissue>
    </source>
</reference>
<feature type="coiled-coil region" evidence="3">
    <location>
        <begin position="148"/>
        <end position="219"/>
    </location>
</feature>
<feature type="coiled-coil region" evidence="3">
    <location>
        <begin position="57"/>
        <end position="98"/>
    </location>
</feature>
<organism evidence="5 6">
    <name type="scientific">Iris pallida</name>
    <name type="common">Sweet iris</name>
    <dbReference type="NCBI Taxonomy" id="29817"/>
    <lineage>
        <taxon>Eukaryota</taxon>
        <taxon>Viridiplantae</taxon>
        <taxon>Streptophyta</taxon>
        <taxon>Embryophyta</taxon>
        <taxon>Tracheophyta</taxon>
        <taxon>Spermatophyta</taxon>
        <taxon>Magnoliopsida</taxon>
        <taxon>Liliopsida</taxon>
        <taxon>Asparagales</taxon>
        <taxon>Iridaceae</taxon>
        <taxon>Iridoideae</taxon>
        <taxon>Irideae</taxon>
        <taxon>Iris</taxon>
    </lineage>
</organism>
<dbReference type="PANTHER" id="PTHR31580:SF4">
    <property type="entry name" value="FILAMENT-LIKE PLANT PROTEIN 6"/>
    <property type="match status" value="1"/>
</dbReference>
<dbReference type="EMBL" id="JANAVB010018196">
    <property type="protein sequence ID" value="KAJ6829833.1"/>
    <property type="molecule type" value="Genomic_DNA"/>
</dbReference>
<dbReference type="Gene3D" id="1.10.287.1490">
    <property type="match status" value="1"/>
</dbReference>
<dbReference type="AlphaFoldDB" id="A0AAX6GMR4"/>
<feature type="region of interest" description="Disordered" evidence="4">
    <location>
        <begin position="556"/>
        <end position="585"/>
    </location>
</feature>
<gene>
    <name evidence="5" type="ORF">M6B38_355860</name>
</gene>
<keyword evidence="6" id="KW-1185">Reference proteome</keyword>
<feature type="compositionally biased region" description="Polar residues" evidence="4">
    <location>
        <begin position="986"/>
        <end position="996"/>
    </location>
</feature>
<name>A0AAX6GMR4_IRIPA</name>
<feature type="compositionally biased region" description="Polar residues" evidence="4">
    <location>
        <begin position="15"/>
        <end position="30"/>
    </location>
</feature>
<dbReference type="Proteomes" id="UP001140949">
    <property type="component" value="Unassembled WGS sequence"/>
</dbReference>
<evidence type="ECO:0000256" key="3">
    <source>
        <dbReference type="SAM" id="Coils"/>
    </source>
</evidence>
<keyword evidence="2 3" id="KW-0175">Coiled coil</keyword>
<reference evidence="5" key="1">
    <citation type="journal article" date="2023" name="GigaByte">
        <title>Genome assembly of the bearded iris, Iris pallida Lam.</title>
        <authorList>
            <person name="Bruccoleri R.E."/>
            <person name="Oakeley E.J."/>
            <person name="Faust A.M.E."/>
            <person name="Altorfer M."/>
            <person name="Dessus-Babus S."/>
            <person name="Burckhardt D."/>
            <person name="Oertli M."/>
            <person name="Naumann U."/>
            <person name="Petersen F."/>
            <person name="Wong J."/>
        </authorList>
    </citation>
    <scope>NUCLEOTIDE SEQUENCE</scope>
    <source>
        <strain evidence="5">GSM-AAB239-AS_SAM_17_03QT</strain>
    </source>
</reference>
<evidence type="ECO:0000256" key="2">
    <source>
        <dbReference type="ARBA" id="ARBA00023054"/>
    </source>
</evidence>
<feature type="compositionally biased region" description="Basic and acidic residues" evidence="4">
    <location>
        <begin position="997"/>
        <end position="1006"/>
    </location>
</feature>
<evidence type="ECO:0000256" key="1">
    <source>
        <dbReference type="ARBA" id="ARBA00005921"/>
    </source>
</evidence>
<feature type="compositionally biased region" description="Basic residues" evidence="4">
    <location>
        <begin position="1"/>
        <end position="12"/>
    </location>
</feature>
<dbReference type="PANTHER" id="PTHR31580">
    <property type="entry name" value="FILAMENT-LIKE PLANT PROTEIN 4"/>
    <property type="match status" value="1"/>
</dbReference>
<feature type="compositionally biased region" description="Polar residues" evidence="4">
    <location>
        <begin position="566"/>
        <end position="577"/>
    </location>
</feature>
<proteinExistence type="inferred from homology"/>
<feature type="region of interest" description="Disordered" evidence="4">
    <location>
        <begin position="981"/>
        <end position="1015"/>
    </location>
</feature>
<comment type="similarity">
    <text evidence="1">Belongs to the FPP family.</text>
</comment>
<feature type="region of interest" description="Disordered" evidence="4">
    <location>
        <begin position="340"/>
        <end position="364"/>
    </location>
</feature>
<feature type="compositionally biased region" description="Low complexity" evidence="4">
    <location>
        <begin position="352"/>
        <end position="364"/>
    </location>
</feature>
<feature type="region of interest" description="Disordered" evidence="4">
    <location>
        <begin position="1"/>
        <end position="40"/>
    </location>
</feature>
<dbReference type="Pfam" id="PF05911">
    <property type="entry name" value="FPP"/>
    <property type="match status" value="1"/>
</dbReference>
<protein>
    <submittedName>
        <fullName evidence="5">Filament-like plant protein 4</fullName>
    </submittedName>
</protein>
<sequence length="1015" mass="113509">MDRRSWPWKKKSSEKTVSGATDTKSTSLPNSGDSQADQDDSQIVKYVQISIESYEQLTELEGQVKDSNAKISELNTKISGLNAKISDLSDKLSSAQSEMTTKDNLVKQHVKVAEEAVSGWEKAEAEALALKHQLESVMLLKHTAENRVSHLDDALKECMKQVRNVKEECEQQVRNVKEESERKLRDVVFAKSKQWENAKAQLEARIIDFEQELLRSSAENAALSRSLQERSNMLMKISGEKSQVDSEIEVMKSDLQTYDREVDSLKYELHVMSKELEIRNEEKNMSMRSAEVANKQHLEDVKKITKLEAECQRLRALVRKKLPGPAALAQMKLEVENLGRDYGDTRPRRSPAKSSSPHNISSPSDFALENMQQCRKENEFLTARLLTMEEEMKMLKEALSQRNSELQASRNMCAKTASKLHNIEAHVLVMNQQKSPMKSIADVHFENESNPASLTSMSEDGIDEEGSSESLATALMSEVSQIKKEKKVDKGKKTDDSNQLELMDDFLEMEKLACLPTEATESIVISDGAVDNKKTENLDSTLSPDVQNDVGANERQPAFLLPPTSNPSNVNHPSDNLVSDRNDSPSSTLQLKIACLFESRSQGTDMGKLLEDIRKIVQDAQLELPQHSVDCVVDETNSISDTCMEKECHEDMGGVGANSSKPNTDHVMDHELKDAISQILDFVSSFGKGASESQGKFSNDSGLTEKIEEFCATVKKVLCNEVSLDAFIVALSHILSETAYLSSTMLSDKGNEGESYISDCIDKATLLENKVAQHEHAKERFSEVCSLASPSSSDPEVEGLLAVGFDLKAKSQICTLEEFEQLKLEKEIMETELTRCQETLELTKLQFVETEAHLVELKLQLAASEKSNSLAETQLKCMAESYKSLESRKEELENEVSLLQAKAEMLVSELQEEKHSHQDDLAKYKELQEQIERNNKCSNCSDADVGTKTKQKEREIAAAAEKLAQCQETIFLLSRQLNALHRPAEPTSSSPSNMQQKSDETRENEPSARQLTRNA</sequence>
<evidence type="ECO:0000313" key="5">
    <source>
        <dbReference type="EMBL" id="KAJ6829833.1"/>
    </source>
</evidence>
<feature type="coiled-coil region" evidence="3">
    <location>
        <begin position="371"/>
        <end position="405"/>
    </location>
</feature>
<feature type="coiled-coil region" evidence="3">
    <location>
        <begin position="875"/>
        <end position="969"/>
    </location>
</feature>
<comment type="caution">
    <text evidence="5">The sequence shown here is derived from an EMBL/GenBank/DDBJ whole genome shotgun (WGS) entry which is preliminary data.</text>
</comment>
<evidence type="ECO:0000313" key="6">
    <source>
        <dbReference type="Proteomes" id="UP001140949"/>
    </source>
</evidence>
<accession>A0AAX6GMR4</accession>
<dbReference type="InterPro" id="IPR008587">
    <property type="entry name" value="FPP_plant"/>
</dbReference>
<evidence type="ECO:0000256" key="4">
    <source>
        <dbReference type="SAM" id="MobiDB-lite"/>
    </source>
</evidence>